<protein>
    <submittedName>
        <fullName evidence="2">DUF4397 domain-containing protein</fullName>
    </submittedName>
</protein>
<accession>A0ABS9BBT6</accession>
<comment type="caution">
    <text evidence="2">The sequence shown here is derived from an EMBL/GenBank/DDBJ whole genome shotgun (WGS) entry which is preliminary data.</text>
</comment>
<gene>
    <name evidence="2" type="ORF">L0U88_00090</name>
</gene>
<sequence length="231" mass="24442">MLLAATMGLGLVSCMKNNDDQPEIPSAGLMGFNLAPDQDGIFIRLSGNTLNNQAFAYSNFTGGYLPVFTGNRDVRGINALTGTEISTTAGFNFEPNKYLSLFVTGADSVYSNLIVNDHLDTLLPATGEALVRFIQAIPDSAAYAVNLSSGSKDVPATAPFNTVSEFSSMPVGDLKISASNGTGSTLERTIQIEASKAYTILIMGNPAATDDTRKPQIKFIVNGTVKPDDTE</sequence>
<dbReference type="InterPro" id="IPR025510">
    <property type="entry name" value="DUF4397"/>
</dbReference>
<name>A0ABS9BBT6_9BACT</name>
<evidence type="ECO:0000259" key="1">
    <source>
        <dbReference type="Pfam" id="PF14344"/>
    </source>
</evidence>
<dbReference type="Pfam" id="PF14344">
    <property type="entry name" value="DUF4397"/>
    <property type="match status" value="1"/>
</dbReference>
<proteinExistence type="predicted"/>
<evidence type="ECO:0000313" key="3">
    <source>
        <dbReference type="Proteomes" id="UP001200145"/>
    </source>
</evidence>
<dbReference type="EMBL" id="JAKEVY010000001">
    <property type="protein sequence ID" value="MCF1713024.1"/>
    <property type="molecule type" value="Genomic_DNA"/>
</dbReference>
<evidence type="ECO:0000313" key="2">
    <source>
        <dbReference type="EMBL" id="MCF1713024.1"/>
    </source>
</evidence>
<reference evidence="2 3" key="1">
    <citation type="submission" date="2022-01" db="EMBL/GenBank/DDBJ databases">
        <title>Flavihumibacter sp. nov., isolated from sediment of a river.</title>
        <authorList>
            <person name="Liu H."/>
        </authorList>
    </citation>
    <scope>NUCLEOTIDE SEQUENCE [LARGE SCALE GENOMIC DNA]</scope>
    <source>
        <strain evidence="2 3">RY-1</strain>
    </source>
</reference>
<feature type="domain" description="DUF4397" evidence="1">
    <location>
        <begin position="32"/>
        <end position="142"/>
    </location>
</feature>
<keyword evidence="3" id="KW-1185">Reference proteome</keyword>
<organism evidence="2 3">
    <name type="scientific">Flavihumibacter fluminis</name>
    <dbReference type="NCBI Taxonomy" id="2909236"/>
    <lineage>
        <taxon>Bacteria</taxon>
        <taxon>Pseudomonadati</taxon>
        <taxon>Bacteroidota</taxon>
        <taxon>Chitinophagia</taxon>
        <taxon>Chitinophagales</taxon>
        <taxon>Chitinophagaceae</taxon>
        <taxon>Flavihumibacter</taxon>
    </lineage>
</organism>
<dbReference type="Proteomes" id="UP001200145">
    <property type="component" value="Unassembled WGS sequence"/>
</dbReference>